<sequence>MSCSHANEGLVAFRVTVMASPPLTMMAQIG</sequence>
<dbReference type="EMBL" id="GBRH01229524">
    <property type="protein sequence ID" value="JAD68371.1"/>
    <property type="molecule type" value="Transcribed_RNA"/>
</dbReference>
<accession>A0A0A9BYH5</accession>
<reference evidence="1" key="1">
    <citation type="submission" date="2014-09" db="EMBL/GenBank/DDBJ databases">
        <authorList>
            <person name="Magalhaes I.L.F."/>
            <person name="Oliveira U."/>
            <person name="Santos F.R."/>
            <person name="Vidigal T.H.D.A."/>
            <person name="Brescovit A.D."/>
            <person name="Santos A.J."/>
        </authorList>
    </citation>
    <scope>NUCLEOTIDE SEQUENCE</scope>
    <source>
        <tissue evidence="1">Shoot tissue taken approximately 20 cm above the soil surface</tissue>
    </source>
</reference>
<reference evidence="1" key="2">
    <citation type="journal article" date="2015" name="Data Brief">
        <title>Shoot transcriptome of the giant reed, Arundo donax.</title>
        <authorList>
            <person name="Barrero R.A."/>
            <person name="Guerrero F.D."/>
            <person name="Moolhuijzen P."/>
            <person name="Goolsby J.A."/>
            <person name="Tidwell J."/>
            <person name="Bellgard S.E."/>
            <person name="Bellgard M.I."/>
        </authorList>
    </citation>
    <scope>NUCLEOTIDE SEQUENCE</scope>
    <source>
        <tissue evidence="1">Shoot tissue taken approximately 20 cm above the soil surface</tissue>
    </source>
</reference>
<protein>
    <submittedName>
        <fullName evidence="1">Uncharacterized protein</fullName>
    </submittedName>
</protein>
<evidence type="ECO:0000313" key="1">
    <source>
        <dbReference type="EMBL" id="JAD68371.1"/>
    </source>
</evidence>
<organism evidence="1">
    <name type="scientific">Arundo donax</name>
    <name type="common">Giant reed</name>
    <name type="synonym">Donax arundinaceus</name>
    <dbReference type="NCBI Taxonomy" id="35708"/>
    <lineage>
        <taxon>Eukaryota</taxon>
        <taxon>Viridiplantae</taxon>
        <taxon>Streptophyta</taxon>
        <taxon>Embryophyta</taxon>
        <taxon>Tracheophyta</taxon>
        <taxon>Spermatophyta</taxon>
        <taxon>Magnoliopsida</taxon>
        <taxon>Liliopsida</taxon>
        <taxon>Poales</taxon>
        <taxon>Poaceae</taxon>
        <taxon>PACMAD clade</taxon>
        <taxon>Arundinoideae</taxon>
        <taxon>Arundineae</taxon>
        <taxon>Arundo</taxon>
    </lineage>
</organism>
<name>A0A0A9BYH5_ARUDO</name>
<proteinExistence type="predicted"/>
<dbReference type="AlphaFoldDB" id="A0A0A9BYH5"/>